<keyword evidence="3" id="KW-0472">Membrane</keyword>
<comment type="caution">
    <text evidence="7">The sequence shown here is derived from an EMBL/GenBank/DDBJ whole genome shotgun (WGS) entry which is preliminary data.</text>
</comment>
<evidence type="ECO:0000256" key="3">
    <source>
        <dbReference type="ARBA" id="ARBA00023136"/>
    </source>
</evidence>
<dbReference type="PANTHER" id="PTHR43649">
    <property type="entry name" value="ARABINOSE-BINDING PROTEIN-RELATED"/>
    <property type="match status" value="1"/>
</dbReference>
<evidence type="ECO:0000256" key="5">
    <source>
        <dbReference type="ARBA" id="ARBA00023288"/>
    </source>
</evidence>
<protein>
    <submittedName>
        <fullName evidence="7">ABC transporter substrate-binding protein</fullName>
    </submittedName>
</protein>
<dbReference type="EMBL" id="BOMV01000057">
    <property type="protein sequence ID" value="GIE97663.1"/>
    <property type="molecule type" value="Genomic_DNA"/>
</dbReference>
<organism evidence="7 8">
    <name type="scientific">Paractinoplanes rishiriensis</name>
    <dbReference type="NCBI Taxonomy" id="1050105"/>
    <lineage>
        <taxon>Bacteria</taxon>
        <taxon>Bacillati</taxon>
        <taxon>Actinomycetota</taxon>
        <taxon>Actinomycetes</taxon>
        <taxon>Micromonosporales</taxon>
        <taxon>Micromonosporaceae</taxon>
        <taxon>Paractinoplanes</taxon>
    </lineage>
</organism>
<feature type="chain" id="PRO_5037758049" evidence="6">
    <location>
        <begin position="21"/>
        <end position="411"/>
    </location>
</feature>
<dbReference type="Pfam" id="PF01547">
    <property type="entry name" value="SBP_bac_1"/>
    <property type="match status" value="1"/>
</dbReference>
<dbReference type="AlphaFoldDB" id="A0A919JZP5"/>
<accession>A0A919JZP5</accession>
<evidence type="ECO:0000256" key="2">
    <source>
        <dbReference type="ARBA" id="ARBA00022729"/>
    </source>
</evidence>
<gene>
    <name evidence="7" type="ORF">Ari01nite_51280</name>
</gene>
<name>A0A919JZP5_9ACTN</name>
<evidence type="ECO:0000256" key="1">
    <source>
        <dbReference type="ARBA" id="ARBA00022475"/>
    </source>
</evidence>
<proteinExistence type="predicted"/>
<dbReference type="Gene3D" id="3.40.190.10">
    <property type="entry name" value="Periplasmic binding protein-like II"/>
    <property type="match status" value="2"/>
</dbReference>
<keyword evidence="8" id="KW-1185">Reference proteome</keyword>
<dbReference type="Proteomes" id="UP000636960">
    <property type="component" value="Unassembled WGS sequence"/>
</dbReference>
<sequence>MRRPLALLTAILAAATLAVAACSDDDSGGGGGTTLTVLSWDNEATMKPVLDAFRAAHPDIKLNVSYSPPVAEYIQTLQTRVLSGKAPDVFLIAAENKTKLIDGKLVVDLAKEPFLAGLPEINKTTYGRDGAVYGLSLSSWGAGIMYNKDLLAKVGATEPPATWDAFLDLCRKLKAAGIPPILEALDGMPIVLSAFLGARNTTQNLQMDAKIFGGQSTFAAEWTEALSQYNRIFTDGLEPATVVGLKGDQVNDEFANGRVAMIPTGPWAVGAIREKAPNLKISLAPVPAAPGGQPFLSGAAGPGWAISSKSENLDAAKTFLTFLASAPAIETYQKSSNAITVTENFQPPIDEALKPIVEDVRAGKFYLPQIAWTRAEDVLNVEAVAQLQLMVQKKATPEQVAAALDKKLAAS</sequence>
<dbReference type="InterPro" id="IPR006059">
    <property type="entry name" value="SBP"/>
</dbReference>
<dbReference type="PANTHER" id="PTHR43649:SF33">
    <property type="entry name" value="POLYGALACTURONAN_RHAMNOGALACTURONAN-BINDING PROTEIN YTCQ"/>
    <property type="match status" value="1"/>
</dbReference>
<evidence type="ECO:0000313" key="8">
    <source>
        <dbReference type="Proteomes" id="UP000636960"/>
    </source>
</evidence>
<dbReference type="InterPro" id="IPR050490">
    <property type="entry name" value="Bact_solute-bd_prot1"/>
</dbReference>
<keyword evidence="2 6" id="KW-0732">Signal</keyword>
<dbReference type="PROSITE" id="PS51257">
    <property type="entry name" value="PROKAR_LIPOPROTEIN"/>
    <property type="match status" value="1"/>
</dbReference>
<evidence type="ECO:0000256" key="4">
    <source>
        <dbReference type="ARBA" id="ARBA00023139"/>
    </source>
</evidence>
<evidence type="ECO:0000256" key="6">
    <source>
        <dbReference type="SAM" id="SignalP"/>
    </source>
</evidence>
<dbReference type="RefSeq" id="WP_203784703.1">
    <property type="nucleotide sequence ID" value="NZ_BOMV01000057.1"/>
</dbReference>
<evidence type="ECO:0000313" key="7">
    <source>
        <dbReference type="EMBL" id="GIE97663.1"/>
    </source>
</evidence>
<keyword evidence="1" id="KW-1003">Cell membrane</keyword>
<dbReference type="CDD" id="cd13585">
    <property type="entry name" value="PBP2_TMBP_like"/>
    <property type="match status" value="1"/>
</dbReference>
<keyword evidence="4" id="KW-0564">Palmitate</keyword>
<dbReference type="SUPFAM" id="SSF53850">
    <property type="entry name" value="Periplasmic binding protein-like II"/>
    <property type="match status" value="1"/>
</dbReference>
<feature type="signal peptide" evidence="6">
    <location>
        <begin position="1"/>
        <end position="20"/>
    </location>
</feature>
<keyword evidence="5" id="KW-0449">Lipoprotein</keyword>
<reference evidence="7" key="1">
    <citation type="submission" date="2021-01" db="EMBL/GenBank/DDBJ databases">
        <title>Whole genome shotgun sequence of Actinoplanes rishiriensis NBRC 108556.</title>
        <authorList>
            <person name="Komaki H."/>
            <person name="Tamura T."/>
        </authorList>
    </citation>
    <scope>NUCLEOTIDE SEQUENCE</scope>
    <source>
        <strain evidence="7">NBRC 108556</strain>
    </source>
</reference>